<evidence type="ECO:0000256" key="6">
    <source>
        <dbReference type="ARBA" id="ARBA00005412"/>
    </source>
</evidence>
<dbReference type="AlphaFoldDB" id="A0A0S4MUA2"/>
<feature type="domain" description="3-dehydroquinate synthase N-terminal" evidence="19">
    <location>
        <begin position="68"/>
        <end position="179"/>
    </location>
</feature>
<dbReference type="GO" id="GO:0046872">
    <property type="term" value="F:metal ion binding"/>
    <property type="evidence" value="ECO:0007669"/>
    <property type="project" value="UniProtKB-KW"/>
</dbReference>
<dbReference type="PANTHER" id="PTHR43622">
    <property type="entry name" value="3-DEHYDROQUINATE SYNTHASE"/>
    <property type="match status" value="1"/>
</dbReference>
<dbReference type="GO" id="GO:0003856">
    <property type="term" value="F:3-dehydroquinate synthase activity"/>
    <property type="evidence" value="ECO:0007669"/>
    <property type="project" value="UniProtKB-UniRule"/>
</dbReference>
<evidence type="ECO:0000256" key="3">
    <source>
        <dbReference type="ARBA" id="ARBA00003485"/>
    </source>
</evidence>
<keyword evidence="16 18" id="KW-0456">Lyase</keyword>
<keyword evidence="12 18" id="KW-0547">Nucleotide-binding</keyword>
<feature type="binding site" evidence="18">
    <location>
        <position position="265"/>
    </location>
    <ligand>
        <name>Zn(2+)</name>
        <dbReference type="ChEBI" id="CHEBI:29105"/>
    </ligand>
</feature>
<evidence type="ECO:0000256" key="12">
    <source>
        <dbReference type="ARBA" id="ARBA00022741"/>
    </source>
</evidence>
<dbReference type="GO" id="GO:0005737">
    <property type="term" value="C:cytoplasm"/>
    <property type="evidence" value="ECO:0007669"/>
    <property type="project" value="UniProtKB-SubCell"/>
</dbReference>
<name>A0A0S4MUA2_9BACT</name>
<dbReference type="InterPro" id="IPR030963">
    <property type="entry name" value="DHQ_synth_fam"/>
</dbReference>
<dbReference type="CDD" id="cd08195">
    <property type="entry name" value="DHQS"/>
    <property type="match status" value="1"/>
</dbReference>
<evidence type="ECO:0000256" key="14">
    <source>
        <dbReference type="ARBA" id="ARBA00023027"/>
    </source>
</evidence>
<evidence type="ECO:0000256" key="2">
    <source>
        <dbReference type="ARBA" id="ARBA00001911"/>
    </source>
</evidence>
<proteinExistence type="inferred from homology"/>
<dbReference type="Gene3D" id="1.20.1090.10">
    <property type="entry name" value="Dehydroquinate synthase-like - alpha domain"/>
    <property type="match status" value="1"/>
</dbReference>
<dbReference type="Pfam" id="PF24621">
    <property type="entry name" value="DHQS_C"/>
    <property type="match status" value="1"/>
</dbReference>
<evidence type="ECO:0000256" key="15">
    <source>
        <dbReference type="ARBA" id="ARBA00023141"/>
    </source>
</evidence>
<evidence type="ECO:0000256" key="18">
    <source>
        <dbReference type="HAMAP-Rule" id="MF_00110"/>
    </source>
</evidence>
<comment type="pathway">
    <text evidence="5 18">Metabolic intermediate biosynthesis; chorismate biosynthesis; chorismate from D-erythrose 4-phosphate and phosphoenolpyruvate: step 2/7.</text>
</comment>
<dbReference type="Pfam" id="PF01761">
    <property type="entry name" value="DHQ_synthase"/>
    <property type="match status" value="1"/>
</dbReference>
<dbReference type="InterPro" id="IPR030960">
    <property type="entry name" value="DHQS/DOIS_N"/>
</dbReference>
<evidence type="ECO:0000256" key="11">
    <source>
        <dbReference type="ARBA" id="ARBA00022723"/>
    </source>
</evidence>
<sequence>MRKVIVRVKGRNYPIYIGWGIFDEFPKVCLSHKIKPHIAIITDTNVANLYLDKLLKILTKSGYKPEPIIVKSGESSKSLSIAMKIYTRLIEINLRRDETIIAFGGGVIGDLAGFVAATFLRGVNLIQFPTTLLAQVDSSIGGKVGINHPLGKNLIGAFHHPAFVFSDVALLKSLPQREITCGLGEVVKYGIIKNKKIFESIENDAEKILKLDPKIITEIVHKSVVVKSTIVEMDEREKKLRMILNFGHTIGHGIEASLNYKKLKHGEAVMLGIVGESFISLKRGLMNEKTFERIKNLICSLGVKFPKKLLDKEKILTHIGYDKKIFSERLNMYLPLGIGKMKFVDDVKFAEFEEAVEFLFNFEKLRQNSK</sequence>
<feature type="binding site" evidence="18">
    <location>
        <begin position="72"/>
        <end position="77"/>
    </location>
    <ligand>
        <name>NAD(+)</name>
        <dbReference type="ChEBI" id="CHEBI:57540"/>
    </ligand>
</feature>
<evidence type="ECO:0000256" key="9">
    <source>
        <dbReference type="ARBA" id="ARBA00022490"/>
    </source>
</evidence>
<dbReference type="STRING" id="1643428.GCA_001442855_00420"/>
<dbReference type="PIRSF" id="PIRSF001455">
    <property type="entry name" value="DHQ_synth"/>
    <property type="match status" value="1"/>
</dbReference>
<feature type="binding site" evidence="18">
    <location>
        <position position="152"/>
    </location>
    <ligand>
        <name>NAD(+)</name>
        <dbReference type="ChEBI" id="CHEBI:57540"/>
    </ligand>
</feature>
<dbReference type="EC" id="4.2.3.4" evidence="7 18"/>
<comment type="similarity">
    <text evidence="6 18">Belongs to the sugar phosphate cyclases superfamily. Dehydroquinate synthase family.</text>
</comment>
<evidence type="ECO:0000256" key="1">
    <source>
        <dbReference type="ARBA" id="ARBA00001393"/>
    </source>
</evidence>
<dbReference type="RefSeq" id="WP_181180211.1">
    <property type="nucleotide sequence ID" value="NZ_FAOO01000002.1"/>
</dbReference>
<evidence type="ECO:0000313" key="21">
    <source>
        <dbReference type="EMBL" id="CUU02136.1"/>
    </source>
</evidence>
<keyword evidence="15 18" id="KW-0057">Aromatic amino acid biosynthesis</keyword>
<dbReference type="InterPro" id="IPR016037">
    <property type="entry name" value="DHQ_synth_AroB"/>
</dbReference>
<feature type="binding site" evidence="18">
    <location>
        <position position="248"/>
    </location>
    <ligand>
        <name>Zn(2+)</name>
        <dbReference type="ChEBI" id="CHEBI:29105"/>
    </ligand>
</feature>
<comment type="cofactor">
    <cofactor evidence="2 18">
        <name>NAD(+)</name>
        <dbReference type="ChEBI" id="CHEBI:57540"/>
    </cofactor>
</comment>
<dbReference type="InterPro" id="IPR056179">
    <property type="entry name" value="DHQS_C"/>
</dbReference>
<dbReference type="PANTHER" id="PTHR43622:SF7">
    <property type="entry name" value="3-DEHYDROQUINATE SYNTHASE, CHLOROPLASTIC"/>
    <property type="match status" value="1"/>
</dbReference>
<evidence type="ECO:0000256" key="16">
    <source>
        <dbReference type="ARBA" id="ARBA00023239"/>
    </source>
</evidence>
<dbReference type="GO" id="GO:0000166">
    <property type="term" value="F:nucleotide binding"/>
    <property type="evidence" value="ECO:0007669"/>
    <property type="project" value="UniProtKB-KW"/>
</dbReference>
<dbReference type="GO" id="GO:0009423">
    <property type="term" value="P:chorismate biosynthetic process"/>
    <property type="evidence" value="ECO:0007669"/>
    <property type="project" value="UniProtKB-UniRule"/>
</dbReference>
<accession>A0A0S4MUA2</accession>
<reference evidence="22" key="1">
    <citation type="submission" date="2015-11" db="EMBL/GenBank/DDBJ databases">
        <authorList>
            <person name="Varghese N."/>
        </authorList>
    </citation>
    <scope>NUCLEOTIDE SEQUENCE [LARGE SCALE GENOMIC DNA]</scope>
</reference>
<evidence type="ECO:0000259" key="20">
    <source>
        <dbReference type="Pfam" id="PF24621"/>
    </source>
</evidence>
<comment type="cofactor">
    <cofactor evidence="18">
        <name>Co(2+)</name>
        <dbReference type="ChEBI" id="CHEBI:48828"/>
    </cofactor>
    <cofactor evidence="18">
        <name>Zn(2+)</name>
        <dbReference type="ChEBI" id="CHEBI:29105"/>
    </cofactor>
    <text evidence="18">Binds 1 divalent metal cation per subunit. Can use either Co(2+) or Zn(2+).</text>
</comment>
<feature type="binding site" evidence="18">
    <location>
        <position position="143"/>
    </location>
    <ligand>
        <name>NAD(+)</name>
        <dbReference type="ChEBI" id="CHEBI:57540"/>
    </ligand>
</feature>
<evidence type="ECO:0000256" key="4">
    <source>
        <dbReference type="ARBA" id="ARBA00004496"/>
    </source>
</evidence>
<keyword evidence="22" id="KW-1185">Reference proteome</keyword>
<dbReference type="EMBL" id="FAOO01000002">
    <property type="protein sequence ID" value="CUU02136.1"/>
    <property type="molecule type" value="Genomic_DNA"/>
</dbReference>
<gene>
    <name evidence="18" type="primary">aroB</name>
    <name evidence="21" type="ORF">JGI1_00433</name>
</gene>
<comment type="function">
    <text evidence="3 18">Catalyzes the conversion of 3-deoxy-D-arabino-heptulosonate 7-phosphate (DAHP) to dehydroquinate (DHQ).</text>
</comment>
<keyword evidence="14 18" id="KW-0520">NAD</keyword>
<comment type="caution">
    <text evidence="18">Lacks conserved residue(s) required for the propagation of feature annotation.</text>
</comment>
<comment type="subcellular location">
    <subcellularLocation>
        <location evidence="4 18">Cytoplasm</location>
    </subcellularLocation>
</comment>
<dbReference type="InterPro" id="IPR050071">
    <property type="entry name" value="Dehydroquinate_synthase"/>
</dbReference>
<keyword evidence="10 18" id="KW-0028">Amino-acid biosynthesis</keyword>
<evidence type="ECO:0000256" key="17">
    <source>
        <dbReference type="ARBA" id="ARBA00023285"/>
    </source>
</evidence>
<keyword evidence="9 18" id="KW-0963">Cytoplasm</keyword>
<keyword evidence="17 18" id="KW-0170">Cobalt</keyword>
<dbReference type="GO" id="GO:0009073">
    <property type="term" value="P:aromatic amino acid family biosynthetic process"/>
    <property type="evidence" value="ECO:0007669"/>
    <property type="project" value="UniProtKB-KW"/>
</dbReference>
<keyword evidence="13 18" id="KW-0862">Zinc</keyword>
<evidence type="ECO:0000256" key="8">
    <source>
        <dbReference type="ARBA" id="ARBA00017684"/>
    </source>
</evidence>
<evidence type="ECO:0000259" key="19">
    <source>
        <dbReference type="Pfam" id="PF01761"/>
    </source>
</evidence>
<dbReference type="Gene3D" id="3.40.50.1970">
    <property type="match status" value="1"/>
</dbReference>
<evidence type="ECO:0000256" key="13">
    <source>
        <dbReference type="ARBA" id="ARBA00022833"/>
    </source>
</evidence>
<dbReference type="Proteomes" id="UP000320623">
    <property type="component" value="Unassembled WGS sequence"/>
</dbReference>
<dbReference type="NCBIfam" id="TIGR01357">
    <property type="entry name" value="aroB"/>
    <property type="match status" value="1"/>
</dbReference>
<comment type="catalytic activity">
    <reaction evidence="1 18">
        <text>7-phospho-2-dehydro-3-deoxy-D-arabino-heptonate = 3-dehydroquinate + phosphate</text>
        <dbReference type="Rhea" id="RHEA:21968"/>
        <dbReference type="ChEBI" id="CHEBI:32364"/>
        <dbReference type="ChEBI" id="CHEBI:43474"/>
        <dbReference type="ChEBI" id="CHEBI:58394"/>
        <dbReference type="EC" id="4.2.3.4"/>
    </reaction>
</comment>
<protein>
    <recommendedName>
        <fullName evidence="8 18">3-dehydroquinate synthase</fullName>
        <shortName evidence="18">DHQS</shortName>
        <ecNumber evidence="7 18">4.2.3.4</ecNumber>
    </recommendedName>
</protein>
<feature type="binding site" evidence="18">
    <location>
        <begin position="130"/>
        <end position="131"/>
    </location>
    <ligand>
        <name>NAD(+)</name>
        <dbReference type="ChEBI" id="CHEBI:57540"/>
    </ligand>
</feature>
<dbReference type="UniPathway" id="UPA00053">
    <property type="reaction ID" value="UER00085"/>
</dbReference>
<dbReference type="SUPFAM" id="SSF56796">
    <property type="entry name" value="Dehydroquinate synthase-like"/>
    <property type="match status" value="1"/>
</dbReference>
<evidence type="ECO:0000256" key="5">
    <source>
        <dbReference type="ARBA" id="ARBA00004661"/>
    </source>
</evidence>
<feature type="binding site" evidence="18">
    <location>
        <begin position="106"/>
        <end position="110"/>
    </location>
    <ligand>
        <name>NAD(+)</name>
        <dbReference type="ChEBI" id="CHEBI:57540"/>
    </ligand>
</feature>
<keyword evidence="11 18" id="KW-0479">Metal-binding</keyword>
<organism evidence="21 22">
    <name type="scientific">Candidatus Thermokryptus mobilis</name>
    <dbReference type="NCBI Taxonomy" id="1643428"/>
    <lineage>
        <taxon>Bacteria</taxon>
        <taxon>Pseudomonadati</taxon>
        <taxon>Candidatus Kryptoniota</taxon>
        <taxon>Candidatus Thermokryptus</taxon>
    </lineage>
</organism>
<dbReference type="FunFam" id="3.40.50.1970:FF:000001">
    <property type="entry name" value="3-dehydroquinate synthase"/>
    <property type="match status" value="1"/>
</dbReference>
<evidence type="ECO:0000256" key="7">
    <source>
        <dbReference type="ARBA" id="ARBA00013031"/>
    </source>
</evidence>
<feature type="domain" description="3-dehydroquinate synthase C-terminal" evidence="20">
    <location>
        <begin position="182"/>
        <end position="324"/>
    </location>
</feature>
<dbReference type="GO" id="GO:0008652">
    <property type="term" value="P:amino acid biosynthetic process"/>
    <property type="evidence" value="ECO:0007669"/>
    <property type="project" value="UniProtKB-KW"/>
</dbReference>
<evidence type="ECO:0000256" key="10">
    <source>
        <dbReference type="ARBA" id="ARBA00022605"/>
    </source>
</evidence>
<evidence type="ECO:0000313" key="22">
    <source>
        <dbReference type="Proteomes" id="UP000320623"/>
    </source>
</evidence>
<dbReference type="HAMAP" id="MF_00110">
    <property type="entry name" value="DHQ_synthase"/>
    <property type="match status" value="1"/>
</dbReference>
<feature type="binding site" evidence="18">
    <location>
        <position position="185"/>
    </location>
    <ligand>
        <name>Zn(2+)</name>
        <dbReference type="ChEBI" id="CHEBI:29105"/>
    </ligand>
</feature>